<protein>
    <recommendedName>
        <fullName evidence="2">Electron transfer flavoprotein subunit beta</fullName>
    </recommendedName>
</protein>
<comment type="similarity">
    <text evidence="1">Belongs to the ETF beta-subunit/FixA family.</text>
</comment>
<dbReference type="Gene3D" id="3.40.50.620">
    <property type="entry name" value="HUPs"/>
    <property type="match status" value="1"/>
</dbReference>
<keyword evidence="4" id="KW-0249">Electron transport</keyword>
<gene>
    <name evidence="6" type="ORF">H8E23_15115</name>
</gene>
<dbReference type="PANTHER" id="PTHR21294:SF8">
    <property type="entry name" value="ELECTRON TRANSFER FLAVOPROTEIN SUBUNIT BETA"/>
    <property type="match status" value="1"/>
</dbReference>
<comment type="caution">
    <text evidence="6">The sequence shown here is derived from an EMBL/GenBank/DDBJ whole genome shotgun (WGS) entry which is preliminary data.</text>
</comment>
<proteinExistence type="inferred from homology"/>
<sequence length="260" mass="27771">MEIVVLLKQVPATEALIAIAADGVSIKTDDVKWVINPYDEFAVEEALRIREAHGGSVYIVSVGPEKTVEAIRTALAMGADKGILINDPATRSLDGLGIARVLAAALKQMPFDVIIAGQRAVDDDNFMVGPAVAEYLNIPHVSMVVKQEISGSRIRCCRTIEGGTVTLETPLPILLTTQRGLNEPRYASLPGIMKAKKKPIDVKTLADIGIDGVQIGSPLTKITAMRPPPDRKGGIMIQGDAAEAKAAELVRVLHEEAKVI</sequence>
<dbReference type="AlphaFoldDB" id="A0A8J6NXR1"/>
<dbReference type="InterPro" id="IPR014730">
    <property type="entry name" value="ETF_a/b_N"/>
</dbReference>
<dbReference type="InterPro" id="IPR033948">
    <property type="entry name" value="ETF_beta_N"/>
</dbReference>
<dbReference type="PANTHER" id="PTHR21294">
    <property type="entry name" value="ELECTRON TRANSFER FLAVOPROTEIN BETA-SUBUNIT"/>
    <property type="match status" value="1"/>
</dbReference>
<evidence type="ECO:0000256" key="4">
    <source>
        <dbReference type="ARBA" id="ARBA00022982"/>
    </source>
</evidence>
<dbReference type="CDD" id="cd01714">
    <property type="entry name" value="ETF_beta"/>
    <property type="match status" value="1"/>
</dbReference>
<evidence type="ECO:0000256" key="1">
    <source>
        <dbReference type="ARBA" id="ARBA00007557"/>
    </source>
</evidence>
<dbReference type="EMBL" id="JACNJH010000212">
    <property type="protein sequence ID" value="MBC8362713.1"/>
    <property type="molecule type" value="Genomic_DNA"/>
</dbReference>
<organism evidence="6 7">
    <name type="scientific">Candidatus Desulfatibia profunda</name>
    <dbReference type="NCBI Taxonomy" id="2841695"/>
    <lineage>
        <taxon>Bacteria</taxon>
        <taxon>Pseudomonadati</taxon>
        <taxon>Thermodesulfobacteriota</taxon>
        <taxon>Desulfobacteria</taxon>
        <taxon>Desulfobacterales</taxon>
        <taxon>Desulfobacterales incertae sedis</taxon>
        <taxon>Candidatus Desulfatibia</taxon>
    </lineage>
</organism>
<name>A0A8J6NXR1_9BACT</name>
<feature type="domain" description="Electron transfer flavoprotein alpha/beta-subunit N-terminal" evidence="5">
    <location>
        <begin position="23"/>
        <end position="212"/>
    </location>
</feature>
<accession>A0A8J6NXR1</accession>
<evidence type="ECO:0000259" key="5">
    <source>
        <dbReference type="SMART" id="SM00893"/>
    </source>
</evidence>
<evidence type="ECO:0000313" key="6">
    <source>
        <dbReference type="EMBL" id="MBC8362713.1"/>
    </source>
</evidence>
<dbReference type="SUPFAM" id="SSF52402">
    <property type="entry name" value="Adenine nucleotide alpha hydrolases-like"/>
    <property type="match status" value="1"/>
</dbReference>
<evidence type="ECO:0000313" key="7">
    <source>
        <dbReference type="Proteomes" id="UP000603434"/>
    </source>
</evidence>
<dbReference type="Pfam" id="PF01012">
    <property type="entry name" value="ETF"/>
    <property type="match status" value="1"/>
</dbReference>
<reference evidence="6 7" key="1">
    <citation type="submission" date="2020-08" db="EMBL/GenBank/DDBJ databases">
        <title>Bridging the membrane lipid divide: bacteria of the FCB group superphylum have the potential to synthesize archaeal ether lipids.</title>
        <authorList>
            <person name="Villanueva L."/>
            <person name="Von Meijenfeldt F.A.B."/>
            <person name="Westbye A.B."/>
            <person name="Yadav S."/>
            <person name="Hopmans E.C."/>
            <person name="Dutilh B.E."/>
            <person name="Sinninghe Damste J.S."/>
        </authorList>
    </citation>
    <scope>NUCLEOTIDE SEQUENCE [LARGE SCALE GENOMIC DNA]</scope>
    <source>
        <strain evidence="6">NIOZ-UU30</strain>
    </source>
</reference>
<dbReference type="PIRSF" id="PIRSF000090">
    <property type="entry name" value="Beta-ETF"/>
    <property type="match status" value="1"/>
</dbReference>
<dbReference type="SMART" id="SM00893">
    <property type="entry name" value="ETF"/>
    <property type="match status" value="1"/>
</dbReference>
<keyword evidence="3" id="KW-0813">Transport</keyword>
<evidence type="ECO:0000256" key="3">
    <source>
        <dbReference type="ARBA" id="ARBA00022448"/>
    </source>
</evidence>
<dbReference type="InterPro" id="IPR012255">
    <property type="entry name" value="ETF_b"/>
</dbReference>
<dbReference type="InterPro" id="IPR014729">
    <property type="entry name" value="Rossmann-like_a/b/a_fold"/>
</dbReference>
<dbReference type="Proteomes" id="UP000603434">
    <property type="component" value="Unassembled WGS sequence"/>
</dbReference>
<evidence type="ECO:0000256" key="2">
    <source>
        <dbReference type="ARBA" id="ARBA00016797"/>
    </source>
</evidence>
<dbReference type="GO" id="GO:0009055">
    <property type="term" value="F:electron transfer activity"/>
    <property type="evidence" value="ECO:0007669"/>
    <property type="project" value="InterPro"/>
</dbReference>